<dbReference type="Pfam" id="PF00487">
    <property type="entry name" value="FA_desaturase"/>
    <property type="match status" value="1"/>
</dbReference>
<keyword evidence="5 11" id="KW-1133">Transmembrane helix</keyword>
<evidence type="ECO:0000256" key="7">
    <source>
        <dbReference type="ARBA" id="ARBA00023004"/>
    </source>
</evidence>
<protein>
    <submittedName>
        <fullName evidence="13">Stearoyl-CoA desaturase (Delta-9 desaturase)</fullName>
        <ecNumber evidence="13">1.14.19.1</ecNumber>
    </submittedName>
</protein>
<evidence type="ECO:0000256" key="8">
    <source>
        <dbReference type="ARBA" id="ARBA00023098"/>
    </source>
</evidence>
<feature type="transmembrane region" description="Helical" evidence="11">
    <location>
        <begin position="111"/>
        <end position="131"/>
    </location>
</feature>
<feature type="region of interest" description="Disordered" evidence="10">
    <location>
        <begin position="1"/>
        <end position="24"/>
    </location>
</feature>
<feature type="transmembrane region" description="Helical" evidence="11">
    <location>
        <begin position="47"/>
        <end position="70"/>
    </location>
</feature>
<comment type="caution">
    <text evidence="13">The sequence shown here is derived from an EMBL/GenBank/DDBJ whole genome shotgun (WGS) entry which is preliminary data.</text>
</comment>
<feature type="domain" description="Fatty acid desaturase" evidence="12">
    <location>
        <begin position="76"/>
        <end position="288"/>
    </location>
</feature>
<dbReference type="PANTHER" id="PTHR11351">
    <property type="entry name" value="ACYL-COA DESATURASE"/>
    <property type="match status" value="1"/>
</dbReference>
<dbReference type="EC" id="1.14.19.1" evidence="13"/>
<gene>
    <name evidence="13" type="ORF">FHU37_002924</name>
</gene>
<evidence type="ECO:0000256" key="1">
    <source>
        <dbReference type="ARBA" id="ARBA00004141"/>
    </source>
</evidence>
<evidence type="ECO:0000256" key="11">
    <source>
        <dbReference type="SAM" id="Phobius"/>
    </source>
</evidence>
<dbReference type="EMBL" id="JACBZD010000001">
    <property type="protein sequence ID" value="NYI05981.1"/>
    <property type="molecule type" value="Genomic_DNA"/>
</dbReference>
<evidence type="ECO:0000256" key="6">
    <source>
        <dbReference type="ARBA" id="ARBA00023002"/>
    </source>
</evidence>
<dbReference type="GO" id="GO:0006631">
    <property type="term" value="P:fatty acid metabolic process"/>
    <property type="evidence" value="ECO:0007669"/>
    <property type="project" value="UniProtKB-KW"/>
</dbReference>
<feature type="transmembrane region" description="Helical" evidence="11">
    <location>
        <begin position="199"/>
        <end position="221"/>
    </location>
</feature>
<evidence type="ECO:0000256" key="3">
    <source>
        <dbReference type="ARBA" id="ARBA00022692"/>
    </source>
</evidence>
<evidence type="ECO:0000256" key="4">
    <source>
        <dbReference type="ARBA" id="ARBA00022832"/>
    </source>
</evidence>
<keyword evidence="9 11" id="KW-0472">Membrane</keyword>
<name>A0A853A5L8_9ACTN</name>
<feature type="transmembrane region" description="Helical" evidence="11">
    <location>
        <begin position="77"/>
        <end position="99"/>
    </location>
</feature>
<dbReference type="InterPro" id="IPR015876">
    <property type="entry name" value="Acyl-CoA_DS"/>
</dbReference>
<accession>A0A853A5L8</accession>
<feature type="compositionally biased region" description="Low complexity" evidence="10">
    <location>
        <begin position="1"/>
        <end position="14"/>
    </location>
</feature>
<evidence type="ECO:0000313" key="14">
    <source>
        <dbReference type="Proteomes" id="UP000567795"/>
    </source>
</evidence>
<keyword evidence="4" id="KW-0276">Fatty acid metabolism</keyword>
<dbReference type="CDD" id="cd03505">
    <property type="entry name" value="Delta9-FADS-like"/>
    <property type="match status" value="1"/>
</dbReference>
<evidence type="ECO:0000256" key="9">
    <source>
        <dbReference type="ARBA" id="ARBA00023136"/>
    </source>
</evidence>
<dbReference type="InterPro" id="IPR005804">
    <property type="entry name" value="FA_desaturase_dom"/>
</dbReference>
<organism evidence="13 14">
    <name type="scientific">Allostreptomyces psammosilenae</name>
    <dbReference type="NCBI Taxonomy" id="1892865"/>
    <lineage>
        <taxon>Bacteria</taxon>
        <taxon>Bacillati</taxon>
        <taxon>Actinomycetota</taxon>
        <taxon>Actinomycetes</taxon>
        <taxon>Kitasatosporales</taxon>
        <taxon>Streptomycetaceae</taxon>
        <taxon>Allostreptomyces</taxon>
    </lineage>
</organism>
<dbReference type="PRINTS" id="PR00075">
    <property type="entry name" value="FACDDSATRASE"/>
</dbReference>
<reference evidence="13 14" key="1">
    <citation type="submission" date="2020-07" db="EMBL/GenBank/DDBJ databases">
        <title>Sequencing the genomes of 1000 actinobacteria strains.</title>
        <authorList>
            <person name="Klenk H.-P."/>
        </authorList>
    </citation>
    <scope>NUCLEOTIDE SEQUENCE [LARGE SCALE GENOMIC DNA]</scope>
    <source>
        <strain evidence="13 14">DSM 42178</strain>
    </source>
</reference>
<evidence type="ECO:0000256" key="2">
    <source>
        <dbReference type="ARBA" id="ARBA00008749"/>
    </source>
</evidence>
<keyword evidence="6 13" id="KW-0560">Oxidoreductase</keyword>
<keyword evidence="8" id="KW-0443">Lipid metabolism</keyword>
<comment type="similarity">
    <text evidence="2">Belongs to the fatty acid desaturase type 2 family.</text>
</comment>
<dbReference type="GO" id="GO:0004768">
    <property type="term" value="F:stearoyl-CoA 9-desaturase activity"/>
    <property type="evidence" value="ECO:0007669"/>
    <property type="project" value="UniProtKB-EC"/>
</dbReference>
<evidence type="ECO:0000256" key="10">
    <source>
        <dbReference type="SAM" id="MobiDB-lite"/>
    </source>
</evidence>
<comment type="subcellular location">
    <subcellularLocation>
        <location evidence="1">Membrane</location>
        <topology evidence="1">Multi-pass membrane protein</topology>
    </subcellularLocation>
</comment>
<keyword evidence="3 11" id="KW-0812">Transmembrane</keyword>
<dbReference type="PANTHER" id="PTHR11351:SF3">
    <property type="entry name" value="BLL4393 PROTEIN"/>
    <property type="match status" value="1"/>
</dbReference>
<evidence type="ECO:0000313" key="13">
    <source>
        <dbReference type="EMBL" id="NYI05981.1"/>
    </source>
</evidence>
<keyword evidence="14" id="KW-1185">Reference proteome</keyword>
<dbReference type="Proteomes" id="UP000567795">
    <property type="component" value="Unassembled WGS sequence"/>
</dbReference>
<sequence>MADPRSTGPATPGAPGTPPTPGTATTTALSAAAGTLGGERKGPVEQVALALFIGVPFVALIAAVPLAWGWGVHWRDLVIALVFYYVSGMGVTIGFHRHFTHSSFKARRPLRVFLAIAGSLAIEGPVIRWVADHRRHHKFSDKEGDPHSPWRYGETVPALAKGLFYAHMAWMFDVDRTPQDKYAPDLLKDRDIVRVSRHFLLWVAVSLLLPAAIGGLWSWSWQGAVTAFFWGGLVRVGLLHHVTWSINSICHAAGERPFRSRDRSGNVWWLAVLSFGESWHNLHHADPTSARHGVLRGQWDSSARVIRWLELLGWAHDVRWPSRERVAARRVTGQAA</sequence>
<proteinExistence type="inferred from homology"/>
<evidence type="ECO:0000256" key="5">
    <source>
        <dbReference type="ARBA" id="ARBA00022989"/>
    </source>
</evidence>
<evidence type="ECO:0000259" key="12">
    <source>
        <dbReference type="Pfam" id="PF00487"/>
    </source>
</evidence>
<dbReference type="GO" id="GO:0016020">
    <property type="term" value="C:membrane"/>
    <property type="evidence" value="ECO:0007669"/>
    <property type="project" value="UniProtKB-SubCell"/>
</dbReference>
<dbReference type="RefSeq" id="WP_179814626.1">
    <property type="nucleotide sequence ID" value="NZ_JACBZD010000001.1"/>
</dbReference>
<dbReference type="AlphaFoldDB" id="A0A853A5L8"/>
<keyword evidence="7" id="KW-0408">Iron</keyword>